<keyword evidence="3" id="KW-1185">Reference proteome</keyword>
<evidence type="ECO:0000313" key="2">
    <source>
        <dbReference type="EMBL" id="SDC46759.1"/>
    </source>
</evidence>
<dbReference type="Pfam" id="PF00583">
    <property type="entry name" value="Acetyltransf_1"/>
    <property type="match status" value="1"/>
</dbReference>
<dbReference type="Proteomes" id="UP000242662">
    <property type="component" value="Unassembled WGS sequence"/>
</dbReference>
<dbReference type="GO" id="GO:0016747">
    <property type="term" value="F:acyltransferase activity, transferring groups other than amino-acyl groups"/>
    <property type="evidence" value="ECO:0007669"/>
    <property type="project" value="InterPro"/>
</dbReference>
<evidence type="ECO:0000259" key="1">
    <source>
        <dbReference type="Pfam" id="PF00583"/>
    </source>
</evidence>
<dbReference type="AlphaFoldDB" id="A0A1G6LU87"/>
<dbReference type="InterPro" id="IPR016181">
    <property type="entry name" value="Acyl_CoA_acyltransferase"/>
</dbReference>
<dbReference type="InterPro" id="IPR000182">
    <property type="entry name" value="GNAT_dom"/>
</dbReference>
<proteinExistence type="predicted"/>
<dbReference type="STRING" id="1464122.SAMN05421737_1092"/>
<feature type="domain" description="N-acetyltransferase" evidence="1">
    <location>
        <begin position="25"/>
        <end position="142"/>
    </location>
</feature>
<name>A0A1G6LU87_9BACI</name>
<dbReference type="Gene3D" id="3.40.630.30">
    <property type="match status" value="1"/>
</dbReference>
<dbReference type="EMBL" id="FMYM01000009">
    <property type="protein sequence ID" value="SDC46759.1"/>
    <property type="molecule type" value="Genomic_DNA"/>
</dbReference>
<gene>
    <name evidence="2" type="ORF">SAMN05421737_1092</name>
</gene>
<evidence type="ECO:0000313" key="3">
    <source>
        <dbReference type="Proteomes" id="UP000242662"/>
    </source>
</evidence>
<sequence>MNLLNENEITLCLYEGKFRNELEAFYLPEQQLEFTELPGESLKKCLEDKDRFPVVVTYLGHAVGFFVMSIGEAVKVYSDNEQAVLLRAYLINLPEQGKGFAVQSIKKLALFVQCHFPLKNEIVLAVNKRNTGAQKVYKRGGFIDTGKRVIGPKGLQYIFHLKIGEERL</sequence>
<organism evidence="2 3">
    <name type="scientific">Shouchella lonarensis</name>
    <dbReference type="NCBI Taxonomy" id="1464122"/>
    <lineage>
        <taxon>Bacteria</taxon>
        <taxon>Bacillati</taxon>
        <taxon>Bacillota</taxon>
        <taxon>Bacilli</taxon>
        <taxon>Bacillales</taxon>
        <taxon>Bacillaceae</taxon>
        <taxon>Shouchella</taxon>
    </lineage>
</organism>
<dbReference type="SUPFAM" id="SSF55729">
    <property type="entry name" value="Acyl-CoA N-acyltransferases (Nat)"/>
    <property type="match status" value="1"/>
</dbReference>
<accession>A0A1G6LU87</accession>
<reference evidence="3" key="1">
    <citation type="submission" date="2016-09" db="EMBL/GenBank/DDBJ databases">
        <authorList>
            <person name="Varghese N."/>
            <person name="Submissions S."/>
        </authorList>
    </citation>
    <scope>NUCLEOTIDE SEQUENCE [LARGE SCALE GENOMIC DNA]</scope>
    <source>
        <strain evidence="3">25nlg</strain>
    </source>
</reference>
<protein>
    <recommendedName>
        <fullName evidence="1">N-acetyltransferase domain-containing protein</fullName>
    </recommendedName>
</protein>
<dbReference type="RefSeq" id="WP_245701219.1">
    <property type="nucleotide sequence ID" value="NZ_FMYM01000009.1"/>
</dbReference>